<comment type="caution">
    <text evidence="9">The sequence shown here is derived from an EMBL/GenBank/DDBJ whole genome shotgun (WGS) entry which is preliminary data.</text>
</comment>
<dbReference type="GO" id="GO:0005634">
    <property type="term" value="C:nucleus"/>
    <property type="evidence" value="ECO:0007669"/>
    <property type="project" value="UniProtKB-SubCell"/>
</dbReference>
<keyword evidence="4" id="KW-0540">Nuclease</keyword>
<evidence type="ECO:0000256" key="1">
    <source>
        <dbReference type="ARBA" id="ARBA00001968"/>
    </source>
</evidence>
<organism evidence="9 10">
    <name type="scientific">Daphnia galeata</name>
    <dbReference type="NCBI Taxonomy" id="27404"/>
    <lineage>
        <taxon>Eukaryota</taxon>
        <taxon>Metazoa</taxon>
        <taxon>Ecdysozoa</taxon>
        <taxon>Arthropoda</taxon>
        <taxon>Crustacea</taxon>
        <taxon>Branchiopoda</taxon>
        <taxon>Diplostraca</taxon>
        <taxon>Cladocera</taxon>
        <taxon>Anomopoda</taxon>
        <taxon>Daphniidae</taxon>
        <taxon>Daphnia</taxon>
    </lineage>
</organism>
<protein>
    <recommendedName>
        <fullName evidence="8">DDE Tnp4 domain-containing protein</fullName>
    </recommendedName>
</protein>
<comment type="cofactor">
    <cofactor evidence="1">
        <name>a divalent metal cation</name>
        <dbReference type="ChEBI" id="CHEBI:60240"/>
    </cofactor>
</comment>
<reference evidence="9" key="1">
    <citation type="submission" date="2021-11" db="EMBL/GenBank/DDBJ databases">
        <authorList>
            <person name="Schell T."/>
        </authorList>
    </citation>
    <scope>NUCLEOTIDE SEQUENCE</scope>
    <source>
        <strain evidence="9">M5</strain>
    </source>
</reference>
<dbReference type="GO" id="GO:0046872">
    <property type="term" value="F:metal ion binding"/>
    <property type="evidence" value="ECO:0007669"/>
    <property type="project" value="UniProtKB-KW"/>
</dbReference>
<feature type="domain" description="DDE Tnp4" evidence="8">
    <location>
        <begin position="187"/>
        <end position="342"/>
    </location>
</feature>
<dbReference type="Proteomes" id="UP000789390">
    <property type="component" value="Unassembled WGS sequence"/>
</dbReference>
<dbReference type="PANTHER" id="PTHR22930:SF85">
    <property type="entry name" value="GH03217P-RELATED"/>
    <property type="match status" value="1"/>
</dbReference>
<keyword evidence="7" id="KW-0539">Nucleus</keyword>
<keyword evidence="6" id="KW-0378">Hydrolase</keyword>
<evidence type="ECO:0000313" key="10">
    <source>
        <dbReference type="Proteomes" id="UP000789390"/>
    </source>
</evidence>
<evidence type="ECO:0000256" key="7">
    <source>
        <dbReference type="ARBA" id="ARBA00023242"/>
    </source>
</evidence>
<dbReference type="GO" id="GO:0004518">
    <property type="term" value="F:nuclease activity"/>
    <property type="evidence" value="ECO:0007669"/>
    <property type="project" value="UniProtKB-KW"/>
</dbReference>
<dbReference type="InterPro" id="IPR045249">
    <property type="entry name" value="HARBI1-like"/>
</dbReference>
<evidence type="ECO:0000313" key="9">
    <source>
        <dbReference type="EMBL" id="CAH0103544.1"/>
    </source>
</evidence>
<dbReference type="Pfam" id="PF13359">
    <property type="entry name" value="DDE_Tnp_4"/>
    <property type="match status" value="1"/>
</dbReference>
<comment type="subcellular location">
    <subcellularLocation>
        <location evidence="2">Nucleus</location>
    </subcellularLocation>
</comment>
<dbReference type="GO" id="GO:0016787">
    <property type="term" value="F:hydrolase activity"/>
    <property type="evidence" value="ECO:0007669"/>
    <property type="project" value="UniProtKB-KW"/>
</dbReference>
<dbReference type="OrthoDB" id="6379513at2759"/>
<evidence type="ECO:0000256" key="3">
    <source>
        <dbReference type="ARBA" id="ARBA00006958"/>
    </source>
</evidence>
<accession>A0A8J2RI54</accession>
<comment type="similarity">
    <text evidence="3">Belongs to the HARBI1 family.</text>
</comment>
<evidence type="ECO:0000256" key="2">
    <source>
        <dbReference type="ARBA" id="ARBA00004123"/>
    </source>
</evidence>
<dbReference type="PANTHER" id="PTHR22930">
    <property type="match status" value="1"/>
</dbReference>
<proteinExistence type="inferred from homology"/>
<keyword evidence="10" id="KW-1185">Reference proteome</keyword>
<sequence>MNRKSLVILGTVVSNLLTANEDSSSSSSSSEDDDIQVRAVFVNAFASLVPEVHPRQVGYLQVISQYSCQDFWRHFRVSRASFGLLLHHLQTDNFRSEVAYHGGFEPMTNSEMLLIALQYLGNQGAIRLLADKFNRTDSSIWNAVDLICKFFYQKQSRFIKFPARNEMRKTAAQFYEKANFPGVVGAVDGCHIEIHPTTKNELAYRNHKKFHSFNLMAVVLPDRTFSYIFTGFPGSSHDSYVFRRSSLYQQIENQQRFNYDRYNLIGDSAFPLKAWLLVPYKKTAAGLTRSQKEFNRRLSASRIVVENAAFGDLKNRFRRCQDIYATIDKAVHIVVTCCVIHNICIRNGDLNHNLHENAALHCDVNPPYPGLNHNNQAGNRKRETIRERM</sequence>
<evidence type="ECO:0000256" key="6">
    <source>
        <dbReference type="ARBA" id="ARBA00022801"/>
    </source>
</evidence>
<name>A0A8J2RI54_9CRUS</name>
<keyword evidence="5" id="KW-0479">Metal-binding</keyword>
<evidence type="ECO:0000256" key="4">
    <source>
        <dbReference type="ARBA" id="ARBA00022722"/>
    </source>
</evidence>
<dbReference type="InterPro" id="IPR027806">
    <property type="entry name" value="HARBI1_dom"/>
</dbReference>
<evidence type="ECO:0000259" key="8">
    <source>
        <dbReference type="Pfam" id="PF13359"/>
    </source>
</evidence>
<dbReference type="EMBL" id="CAKKLH010000112">
    <property type="protein sequence ID" value="CAH0103544.1"/>
    <property type="molecule type" value="Genomic_DNA"/>
</dbReference>
<evidence type="ECO:0000256" key="5">
    <source>
        <dbReference type="ARBA" id="ARBA00022723"/>
    </source>
</evidence>
<dbReference type="AlphaFoldDB" id="A0A8J2RI54"/>
<gene>
    <name evidence="9" type="ORF">DGAL_LOCUS6118</name>
</gene>